<dbReference type="RefSeq" id="WP_166276306.1">
    <property type="nucleotide sequence ID" value="NZ_JAAFGS010000006.1"/>
</dbReference>
<comment type="caution">
    <text evidence="1">The sequence shown here is derived from an EMBL/GenBank/DDBJ whole genome shotgun (WGS) entry which is preliminary data.</text>
</comment>
<protein>
    <submittedName>
        <fullName evidence="1">Uncharacterized protein</fullName>
    </submittedName>
</protein>
<organism evidence="1 2">
    <name type="scientific">Saccharibacillus alkalitolerans</name>
    <dbReference type="NCBI Taxonomy" id="2705290"/>
    <lineage>
        <taxon>Bacteria</taxon>
        <taxon>Bacillati</taxon>
        <taxon>Bacillota</taxon>
        <taxon>Bacilli</taxon>
        <taxon>Bacillales</taxon>
        <taxon>Paenibacillaceae</taxon>
        <taxon>Saccharibacillus</taxon>
    </lineage>
</organism>
<proteinExistence type="predicted"/>
<name>A0ABX0F7H6_9BACL</name>
<gene>
    <name evidence="1" type="ORF">GYN08_16525</name>
</gene>
<evidence type="ECO:0000313" key="2">
    <source>
        <dbReference type="Proteomes" id="UP000800303"/>
    </source>
</evidence>
<dbReference type="EMBL" id="JAAFGS010000006">
    <property type="protein sequence ID" value="NGZ76913.1"/>
    <property type="molecule type" value="Genomic_DNA"/>
</dbReference>
<evidence type="ECO:0000313" key="1">
    <source>
        <dbReference type="EMBL" id="NGZ76913.1"/>
    </source>
</evidence>
<keyword evidence="2" id="KW-1185">Reference proteome</keyword>
<accession>A0ABX0F7H6</accession>
<dbReference type="Proteomes" id="UP000800303">
    <property type="component" value="Unassembled WGS sequence"/>
</dbReference>
<sequence length="65" mass="6995">MTSVIGAELLHKQSEAVRLSRNVWSFDAECIEDDDDDAVVLGEFAALTGKEAQVAQIKSSIDGDV</sequence>
<reference evidence="1 2" key="1">
    <citation type="submission" date="2020-01" db="EMBL/GenBank/DDBJ databases">
        <title>Polyphasic characterisation and genomic insights into a novel alkali tolerant bacterium VR-M41.</title>
        <authorList>
            <person name="Vemuluri V.R."/>
        </authorList>
    </citation>
    <scope>NUCLEOTIDE SEQUENCE [LARGE SCALE GENOMIC DNA]</scope>
    <source>
        <strain evidence="1 2">VR-M41</strain>
    </source>
</reference>